<evidence type="ECO:0000313" key="3">
    <source>
        <dbReference type="Proteomes" id="UP000322699"/>
    </source>
</evidence>
<accession>A0A5B1CMP8</accession>
<name>A0A5B1CMP8_9BACT</name>
<dbReference type="Gene3D" id="3.40.50.150">
    <property type="entry name" value="Vaccinia Virus protein VP39"/>
    <property type="match status" value="1"/>
</dbReference>
<dbReference type="Pfam" id="PF05050">
    <property type="entry name" value="Methyltransf_21"/>
    <property type="match status" value="1"/>
</dbReference>
<dbReference type="RefSeq" id="WP_068260694.1">
    <property type="nucleotide sequence ID" value="NZ_LWSK01000018.1"/>
</dbReference>
<reference evidence="2 3" key="1">
    <citation type="submission" date="2019-08" db="EMBL/GenBank/DDBJ databases">
        <title>Deep-cultivation of Planctomycetes and their phenomic and genomic characterization uncovers novel biology.</title>
        <authorList>
            <person name="Wiegand S."/>
            <person name="Jogler M."/>
            <person name="Boedeker C."/>
            <person name="Pinto D."/>
            <person name="Vollmers J."/>
            <person name="Rivas-Marin E."/>
            <person name="Kohn T."/>
            <person name="Peeters S.H."/>
            <person name="Heuer A."/>
            <person name="Rast P."/>
            <person name="Oberbeckmann S."/>
            <person name="Bunk B."/>
            <person name="Jeske O."/>
            <person name="Meyerdierks A."/>
            <person name="Storesund J.E."/>
            <person name="Kallscheuer N."/>
            <person name="Luecker S."/>
            <person name="Lage O.M."/>
            <person name="Pohl T."/>
            <person name="Merkel B.J."/>
            <person name="Hornburger P."/>
            <person name="Mueller R.-W."/>
            <person name="Bruemmer F."/>
            <person name="Labrenz M."/>
            <person name="Spormann A.M."/>
            <person name="Op Den Camp H."/>
            <person name="Overmann J."/>
            <person name="Amann R."/>
            <person name="Jetten M.S.M."/>
            <person name="Mascher T."/>
            <person name="Medema M.H."/>
            <person name="Devos D.P."/>
            <person name="Kaster A.-K."/>
            <person name="Ovreas L."/>
            <person name="Rohde M."/>
            <person name="Galperin M.Y."/>
            <person name="Jogler C."/>
        </authorList>
    </citation>
    <scope>NUCLEOTIDE SEQUENCE [LARGE SCALE GENOMIC DNA]</scope>
    <source>
        <strain evidence="2 3">LF1</strain>
    </source>
</reference>
<keyword evidence="3" id="KW-1185">Reference proteome</keyword>
<dbReference type="SUPFAM" id="SSF53335">
    <property type="entry name" value="S-adenosyl-L-methionine-dependent methyltransferases"/>
    <property type="match status" value="1"/>
</dbReference>
<proteinExistence type="predicted"/>
<dbReference type="InterPro" id="IPR006342">
    <property type="entry name" value="FkbM_mtfrase"/>
</dbReference>
<sequence>MLRKVLLDLGGHHGNAIKMLQEPLSLDEGWEIHLYEPNPACELADRMRETDLNVLVHSSAIWTMDGTISFSQQNHQLAQNHSPTDGRSDIDGWGSRLSCLKTTHPSLLPPIEVPCVDLARLLRAFSDCDYLAVKMDIEGAEFPVLRHLIREDVLSLIDALFIEWHVRLLPDESAQSRQHLESQLHNAGVKIQHWT</sequence>
<dbReference type="InterPro" id="IPR029063">
    <property type="entry name" value="SAM-dependent_MTases_sf"/>
</dbReference>
<dbReference type="NCBIfam" id="TIGR01444">
    <property type="entry name" value="fkbM_fam"/>
    <property type="match status" value="1"/>
</dbReference>
<dbReference type="AlphaFoldDB" id="A0A5B1CMP8"/>
<protein>
    <recommendedName>
        <fullName evidence="1">Methyltransferase FkbM domain-containing protein</fullName>
    </recommendedName>
</protein>
<evidence type="ECO:0000259" key="1">
    <source>
        <dbReference type="Pfam" id="PF05050"/>
    </source>
</evidence>
<organism evidence="2 3">
    <name type="scientific">Rubripirellula obstinata</name>
    <dbReference type="NCBI Taxonomy" id="406547"/>
    <lineage>
        <taxon>Bacteria</taxon>
        <taxon>Pseudomonadati</taxon>
        <taxon>Planctomycetota</taxon>
        <taxon>Planctomycetia</taxon>
        <taxon>Pirellulales</taxon>
        <taxon>Pirellulaceae</taxon>
        <taxon>Rubripirellula</taxon>
    </lineage>
</organism>
<evidence type="ECO:0000313" key="2">
    <source>
        <dbReference type="EMBL" id="KAA1261571.1"/>
    </source>
</evidence>
<dbReference type="EMBL" id="VRLW01000001">
    <property type="protein sequence ID" value="KAA1261571.1"/>
    <property type="molecule type" value="Genomic_DNA"/>
</dbReference>
<feature type="domain" description="Methyltransferase FkbM" evidence="1">
    <location>
        <begin position="10"/>
        <end position="188"/>
    </location>
</feature>
<gene>
    <name evidence="2" type="ORF">LF1_41210</name>
</gene>
<comment type="caution">
    <text evidence="2">The sequence shown here is derived from an EMBL/GenBank/DDBJ whole genome shotgun (WGS) entry which is preliminary data.</text>
</comment>
<dbReference type="OrthoDB" id="483152at2"/>
<dbReference type="Proteomes" id="UP000322699">
    <property type="component" value="Unassembled WGS sequence"/>
</dbReference>